<dbReference type="CDD" id="cd05269">
    <property type="entry name" value="TMR_SDR_a"/>
    <property type="match status" value="1"/>
</dbReference>
<feature type="domain" description="NAD(P)-binding" evidence="1">
    <location>
        <begin position="8"/>
        <end position="153"/>
    </location>
</feature>
<dbReference type="Gene3D" id="3.90.25.10">
    <property type="entry name" value="UDP-galactose 4-epimerase, domain 1"/>
    <property type="match status" value="1"/>
</dbReference>
<proteinExistence type="predicted"/>
<dbReference type="HOGENOM" id="CLU_007383_10_4_11"/>
<dbReference type="PANTHER" id="PTHR47129">
    <property type="entry name" value="QUINONE OXIDOREDUCTASE 2"/>
    <property type="match status" value="1"/>
</dbReference>
<evidence type="ECO:0000313" key="3">
    <source>
        <dbReference type="Proteomes" id="UP000000328"/>
    </source>
</evidence>
<evidence type="ECO:0000259" key="1">
    <source>
        <dbReference type="Pfam" id="PF13460"/>
    </source>
</evidence>
<evidence type="ECO:0000313" key="2">
    <source>
        <dbReference type="EMBL" id="ADJ48243.1"/>
    </source>
</evidence>
<dbReference type="Proteomes" id="UP000000328">
    <property type="component" value="Chromosome"/>
</dbReference>
<dbReference type="InterPro" id="IPR052718">
    <property type="entry name" value="NmrA-type_oxidoreductase"/>
</dbReference>
<dbReference type="SUPFAM" id="SSF51735">
    <property type="entry name" value="NAD(P)-binding Rossmann-fold domains"/>
    <property type="match status" value="1"/>
</dbReference>
<dbReference type="InterPro" id="IPR036291">
    <property type="entry name" value="NAD(P)-bd_dom_sf"/>
</dbReference>
<dbReference type="AlphaFoldDB" id="A0A0H3DDW4"/>
<dbReference type="EMBL" id="CP002000">
    <property type="protein sequence ID" value="ADJ48243.1"/>
    <property type="molecule type" value="Genomic_DNA"/>
</dbReference>
<organism evidence="2 3">
    <name type="scientific">Amycolatopsis mediterranei (strain U-32)</name>
    <dbReference type="NCBI Taxonomy" id="749927"/>
    <lineage>
        <taxon>Bacteria</taxon>
        <taxon>Bacillati</taxon>
        <taxon>Actinomycetota</taxon>
        <taxon>Actinomycetes</taxon>
        <taxon>Pseudonocardiales</taxon>
        <taxon>Pseudonocardiaceae</taxon>
        <taxon>Amycolatopsis</taxon>
    </lineage>
</organism>
<accession>A0A0H3DDW4</accession>
<reference evidence="2 3" key="1">
    <citation type="journal article" date="2010" name="Cell Res.">
        <title>Complete genome sequence of the rifamycin SV-producing Amycolatopsis mediterranei U32 revealed its genetic characteristics in phylogeny and metabolism.</title>
        <authorList>
            <person name="Zhao W."/>
            <person name="Zhong Y."/>
            <person name="Yuan H."/>
            <person name="Wang J."/>
            <person name="Zheng H."/>
            <person name="Wang Y."/>
            <person name="Cen X."/>
            <person name="Xu F."/>
            <person name="Bai J."/>
            <person name="Han X."/>
            <person name="Lu G."/>
            <person name="Zhu Y."/>
            <person name="Shao Z."/>
            <person name="Yan H."/>
            <person name="Li C."/>
            <person name="Peng N."/>
            <person name="Zhang Z."/>
            <person name="Zhang Y."/>
            <person name="Lin W."/>
            <person name="Fan Y."/>
            <person name="Qin Z."/>
            <person name="Hu Y."/>
            <person name="Zhu B."/>
            <person name="Wang S."/>
            <person name="Ding X."/>
            <person name="Zhao G.P."/>
        </authorList>
    </citation>
    <scope>NUCLEOTIDE SEQUENCE [LARGE SCALE GENOMIC DNA]</scope>
    <source>
        <strain evidence="3">U-32</strain>
    </source>
</reference>
<dbReference type="GeneID" id="92874165"/>
<sequence length="290" mass="31089">MPIYAVTGASGRLGRFAVLELLSRGVRASDVVAVVRTPGKAADLAERGVQVREGDYSRPSSLAVALADVDRLLLVSGSEPGRRVIHHTNVIEAARSTGTSRVVYTSMLNADDTTNPLAEEHQETERALRDAGIPFTLLRNGWYTENYTGQLGEYLRHGEILGAAGSGRISAATRRDYACAAVTALLQDEPGNRSYELGGPAFDLSELARVISEVTSTAVVYRDLPVEEYESSLRQAGLDRGSAEFVAALDVSIAHGDLATDSQDLARLLDRPATPLAEVVRTAAQRTTTH</sequence>
<dbReference type="InterPro" id="IPR016040">
    <property type="entry name" value="NAD(P)-bd_dom"/>
</dbReference>
<dbReference type="eggNOG" id="COG0702">
    <property type="taxonomic scope" value="Bacteria"/>
</dbReference>
<name>A0A0H3DDW4_AMYMU</name>
<dbReference type="RefSeq" id="WP_013228292.1">
    <property type="nucleotide sequence ID" value="NC_014318.1"/>
</dbReference>
<dbReference type="PANTHER" id="PTHR47129:SF1">
    <property type="entry name" value="NMRA-LIKE DOMAIN-CONTAINING PROTEIN"/>
    <property type="match status" value="1"/>
</dbReference>
<dbReference type="KEGG" id="amd:AMED_6512"/>
<dbReference type="Pfam" id="PF13460">
    <property type="entry name" value="NAD_binding_10"/>
    <property type="match status" value="1"/>
</dbReference>
<gene>
    <name evidence="2" type="ordered locus">AMED_6512</name>
</gene>
<dbReference type="Gene3D" id="3.40.50.720">
    <property type="entry name" value="NAD(P)-binding Rossmann-like Domain"/>
    <property type="match status" value="1"/>
</dbReference>
<dbReference type="OrthoDB" id="5510591at2"/>
<protein>
    <submittedName>
        <fullName evidence="2">Nucleotide-diphosphate-sugar epimerase/NmrA family protein</fullName>
    </submittedName>
</protein>
<dbReference type="PATRIC" id="fig|749927.5.peg.6769"/>